<evidence type="ECO:0000313" key="4">
    <source>
        <dbReference type="Proteomes" id="UP001609176"/>
    </source>
</evidence>
<keyword evidence="5" id="KW-1185">Reference proteome</keyword>
<dbReference type="EMBL" id="JBIMSN010000042">
    <property type="protein sequence ID" value="MFH5228947.1"/>
    <property type="molecule type" value="Genomic_DNA"/>
</dbReference>
<feature type="transmembrane region" description="Helical" evidence="1">
    <location>
        <begin position="25"/>
        <end position="46"/>
    </location>
</feature>
<protein>
    <submittedName>
        <fullName evidence="2">Uncharacterized protein</fullName>
    </submittedName>
</protein>
<proteinExistence type="predicted"/>
<keyword evidence="1" id="KW-0472">Membrane</keyword>
<evidence type="ECO:0000313" key="5">
    <source>
        <dbReference type="Proteomes" id="UP001609219"/>
    </source>
</evidence>
<dbReference type="Proteomes" id="UP001609176">
    <property type="component" value="Unassembled WGS sequence"/>
</dbReference>
<evidence type="ECO:0000313" key="3">
    <source>
        <dbReference type="EMBL" id="MFH5241047.1"/>
    </source>
</evidence>
<dbReference type="RefSeq" id="WP_395123546.1">
    <property type="nucleotide sequence ID" value="NZ_JBIMSN010000042.1"/>
</dbReference>
<comment type="caution">
    <text evidence="2">The sequence shown here is derived from an EMBL/GenBank/DDBJ whole genome shotgun (WGS) entry which is preliminary data.</text>
</comment>
<sequence length="77" mass="8142">MATMQHDGFAGSAARKTLSIAGTEWPLFKLEALAAGLLVLMLVFLVTQTPPVAVLSATAASVVVWIVGSYRHATRTE</sequence>
<keyword evidence="1" id="KW-0812">Transmembrane</keyword>
<name>A0ABW7K570_9NOCA</name>
<accession>A0ABW7K570</accession>
<keyword evidence="1" id="KW-1133">Transmembrane helix</keyword>
<evidence type="ECO:0000313" key="2">
    <source>
        <dbReference type="EMBL" id="MFH5228947.1"/>
    </source>
</evidence>
<gene>
    <name evidence="3" type="ORF">ACHIPV_04000</name>
    <name evidence="2" type="ORF">ACHIRB_10225</name>
</gene>
<evidence type="ECO:0000256" key="1">
    <source>
        <dbReference type="SAM" id="Phobius"/>
    </source>
</evidence>
<reference evidence="4 5" key="1">
    <citation type="submission" date="2024-10" db="EMBL/GenBank/DDBJ databases">
        <authorList>
            <person name="Riesco R."/>
        </authorList>
    </citation>
    <scope>NUCLEOTIDE SEQUENCE [LARGE SCALE GENOMIC DNA]</scope>
    <source>
        <strain evidence="3 4">NCIMB 15448</strain>
        <strain evidence="2 5">NCIMB 15450</strain>
    </source>
</reference>
<feature type="transmembrane region" description="Helical" evidence="1">
    <location>
        <begin position="52"/>
        <end position="70"/>
    </location>
</feature>
<dbReference type="EMBL" id="JBIMSP010000004">
    <property type="protein sequence ID" value="MFH5241047.1"/>
    <property type="molecule type" value="Genomic_DNA"/>
</dbReference>
<organism evidence="2 5">
    <name type="scientific">Antrihabitans spumae</name>
    <dbReference type="NCBI Taxonomy" id="3373370"/>
    <lineage>
        <taxon>Bacteria</taxon>
        <taxon>Bacillati</taxon>
        <taxon>Actinomycetota</taxon>
        <taxon>Actinomycetes</taxon>
        <taxon>Mycobacteriales</taxon>
        <taxon>Nocardiaceae</taxon>
        <taxon>Antrihabitans</taxon>
    </lineage>
</organism>
<dbReference type="Proteomes" id="UP001609219">
    <property type="component" value="Unassembled WGS sequence"/>
</dbReference>